<dbReference type="GO" id="GO:0016020">
    <property type="term" value="C:membrane"/>
    <property type="evidence" value="ECO:0007669"/>
    <property type="project" value="UniProtKB-SubCell"/>
</dbReference>
<keyword evidence="7" id="KW-0472">Membrane</keyword>
<organism evidence="10 11">
    <name type="scientific">Pygocentrus nattereri</name>
    <name type="common">Red-bellied piranha</name>
    <dbReference type="NCBI Taxonomy" id="42514"/>
    <lineage>
        <taxon>Eukaryota</taxon>
        <taxon>Metazoa</taxon>
        <taxon>Chordata</taxon>
        <taxon>Craniata</taxon>
        <taxon>Vertebrata</taxon>
        <taxon>Euteleostomi</taxon>
        <taxon>Actinopterygii</taxon>
        <taxon>Neopterygii</taxon>
        <taxon>Teleostei</taxon>
        <taxon>Ostariophysi</taxon>
        <taxon>Characiformes</taxon>
        <taxon>Characoidei</taxon>
        <taxon>Pygocentrus</taxon>
    </lineage>
</organism>
<dbReference type="Pfam" id="PF13639">
    <property type="entry name" value="zf-RING_2"/>
    <property type="match status" value="1"/>
</dbReference>
<dbReference type="SUPFAM" id="SSF52025">
    <property type="entry name" value="PA domain"/>
    <property type="match status" value="1"/>
</dbReference>
<dbReference type="Gene3D" id="3.50.30.30">
    <property type="match status" value="1"/>
</dbReference>
<evidence type="ECO:0000256" key="8">
    <source>
        <dbReference type="PROSITE-ProRule" id="PRU00175"/>
    </source>
</evidence>
<dbReference type="FunFam" id="3.30.40.10:FF:000009">
    <property type="entry name" value="E3 ubiquitin-protein ligase RNF130"/>
    <property type="match status" value="1"/>
</dbReference>
<dbReference type="SUPFAM" id="SSF57850">
    <property type="entry name" value="RING/U-box"/>
    <property type="match status" value="1"/>
</dbReference>
<protein>
    <recommendedName>
        <fullName evidence="9">RING-type domain-containing protein</fullName>
    </recommendedName>
</protein>
<dbReference type="InterPro" id="IPR003137">
    <property type="entry name" value="PA_domain"/>
</dbReference>
<evidence type="ECO:0000256" key="3">
    <source>
        <dbReference type="ARBA" id="ARBA00022723"/>
    </source>
</evidence>
<evidence type="ECO:0000256" key="4">
    <source>
        <dbReference type="ARBA" id="ARBA00022771"/>
    </source>
</evidence>
<proteinExistence type="predicted"/>
<dbReference type="GeneTree" id="ENSGT00940000158347"/>
<accession>A0A3B4D0H3</accession>
<dbReference type="STRING" id="42514.ENSPNAP00000017817"/>
<reference evidence="10" key="2">
    <citation type="submission" date="2025-08" db="UniProtKB">
        <authorList>
            <consortium name="Ensembl"/>
        </authorList>
    </citation>
    <scope>IDENTIFICATION</scope>
</reference>
<name>A0A3B4D0H3_PYGNA</name>
<dbReference type="Ensembl" id="ENSPNAT00000026743.2">
    <property type="protein sequence ID" value="ENSPNAP00000017817.1"/>
    <property type="gene ID" value="ENSPNAG00000024107.2"/>
</dbReference>
<dbReference type="AlphaFoldDB" id="A0A3B4D0H3"/>
<evidence type="ECO:0000313" key="11">
    <source>
        <dbReference type="Proteomes" id="UP001501920"/>
    </source>
</evidence>
<keyword evidence="3" id="KW-0479">Metal-binding</keyword>
<dbReference type="FunFam" id="3.50.30.30:FF:000003">
    <property type="entry name" value="E3 ubiquitin-protein ligase RNF128"/>
    <property type="match status" value="1"/>
</dbReference>
<reference evidence="10" key="3">
    <citation type="submission" date="2025-09" db="UniProtKB">
        <authorList>
            <consortium name="Ensembl"/>
        </authorList>
    </citation>
    <scope>IDENTIFICATION</scope>
</reference>
<keyword evidence="6" id="KW-1133">Transmembrane helix</keyword>
<evidence type="ECO:0000256" key="1">
    <source>
        <dbReference type="ARBA" id="ARBA00004370"/>
    </source>
</evidence>
<dbReference type="SMART" id="SM00184">
    <property type="entry name" value="RING"/>
    <property type="match status" value="1"/>
</dbReference>
<dbReference type="CDD" id="cd02122">
    <property type="entry name" value="PA_GRAIL_like"/>
    <property type="match status" value="1"/>
</dbReference>
<evidence type="ECO:0000256" key="7">
    <source>
        <dbReference type="ARBA" id="ARBA00023136"/>
    </source>
</evidence>
<dbReference type="PANTHER" id="PTHR16200">
    <property type="entry name" value="RING ZINC FINGER"/>
    <property type="match status" value="1"/>
</dbReference>
<dbReference type="GO" id="GO:0008270">
    <property type="term" value="F:zinc ion binding"/>
    <property type="evidence" value="ECO:0007669"/>
    <property type="project" value="UniProtKB-KW"/>
</dbReference>
<evidence type="ECO:0000256" key="5">
    <source>
        <dbReference type="ARBA" id="ARBA00022833"/>
    </source>
</evidence>
<evidence type="ECO:0000256" key="6">
    <source>
        <dbReference type="ARBA" id="ARBA00022989"/>
    </source>
</evidence>
<evidence type="ECO:0000259" key="9">
    <source>
        <dbReference type="PROSITE" id="PS50089"/>
    </source>
</evidence>
<sequence length="434" mass="49229">MEKDERKSQRFSWIWLALLISQFPAHSRAFMVFWSAYVELRYFSQVTNQSTTSVCECGVYGLDSPLYAESGYVALPNSDSVACSPNITFAVNHKPWIALIKRGNCSHADKIRAAEQEGASAVVIYNIDGTGNSTNPMSHPGTGSTVAIMIGNHMGRQITSLVESGTEVYMSLLVGNPYKTWDNPLWVYVMSFTFFGITAIILGYFVFVVIKRLYRNRQLRIQQRELKKVAERAIAKLQVRTLRRTDPVQRSNYIVTKLLIFKNNNQCNLYNYNCISLQEVEAEENNCAVCIDPFKRGDIVTTLPCSHLFHKTCIEPWLLEHHTCPMCKYDILKGEVGVEPTQESSMPPADVRFYPSSVSGSLTETPDVVRSLEQQAEARPGLGLQTAECAIQLSNHIYEEPYAMREGHIYENPTFEEEQQITEYQDSNQQTHQV</sequence>
<dbReference type="Pfam" id="PF02225">
    <property type="entry name" value="PA"/>
    <property type="match status" value="1"/>
</dbReference>
<feature type="domain" description="RING-type" evidence="9">
    <location>
        <begin position="287"/>
        <end position="328"/>
    </location>
</feature>
<dbReference type="CDD" id="cd16802">
    <property type="entry name" value="RING-H2_RNF128-like"/>
    <property type="match status" value="1"/>
</dbReference>
<dbReference type="InterPro" id="IPR051073">
    <property type="entry name" value="ZNRF3_Arkadia_E3_ligases"/>
</dbReference>
<comment type="subcellular location">
    <subcellularLocation>
        <location evidence="1">Membrane</location>
    </subcellularLocation>
</comment>
<dbReference type="InterPro" id="IPR013083">
    <property type="entry name" value="Znf_RING/FYVE/PHD"/>
</dbReference>
<dbReference type="Proteomes" id="UP001501920">
    <property type="component" value="Chromosome 8"/>
</dbReference>
<evidence type="ECO:0000313" key="10">
    <source>
        <dbReference type="Ensembl" id="ENSPNAP00000017817.1"/>
    </source>
</evidence>
<keyword evidence="5" id="KW-0862">Zinc</keyword>
<dbReference type="InterPro" id="IPR001841">
    <property type="entry name" value="Znf_RING"/>
</dbReference>
<evidence type="ECO:0000256" key="2">
    <source>
        <dbReference type="ARBA" id="ARBA00022692"/>
    </source>
</evidence>
<keyword evidence="11" id="KW-1185">Reference proteome</keyword>
<dbReference type="OMA" id="NQTETRF"/>
<keyword evidence="2" id="KW-0812">Transmembrane</keyword>
<dbReference type="InterPro" id="IPR046450">
    <property type="entry name" value="PA_dom_sf"/>
</dbReference>
<dbReference type="PROSITE" id="PS50089">
    <property type="entry name" value="ZF_RING_2"/>
    <property type="match status" value="1"/>
</dbReference>
<keyword evidence="4 8" id="KW-0863">Zinc-finger</keyword>
<dbReference type="Gene3D" id="3.30.40.10">
    <property type="entry name" value="Zinc/RING finger domain, C3HC4 (zinc finger)"/>
    <property type="match status" value="1"/>
</dbReference>
<reference evidence="10 11" key="1">
    <citation type="submission" date="2020-10" db="EMBL/GenBank/DDBJ databases">
        <title>Pygocentrus nattereri (red-bellied piranha) genome, fPygNat1, primary haplotype.</title>
        <authorList>
            <person name="Myers G."/>
            <person name="Meyer A."/>
            <person name="Karagic N."/>
            <person name="Pippel M."/>
            <person name="Winkler S."/>
            <person name="Tracey A."/>
            <person name="Wood J."/>
            <person name="Formenti G."/>
            <person name="Howe K."/>
            <person name="Fedrigo O."/>
            <person name="Jarvis E.D."/>
        </authorList>
    </citation>
    <scope>NUCLEOTIDE SEQUENCE [LARGE SCALE GENOMIC DNA]</scope>
</reference>